<feature type="signal peptide" evidence="1">
    <location>
        <begin position="1"/>
        <end position="20"/>
    </location>
</feature>
<keyword evidence="3" id="KW-1185">Reference proteome</keyword>
<dbReference type="Proteomes" id="UP000316270">
    <property type="component" value="Chromosome 3"/>
</dbReference>
<accession>A0A517L0U5</accession>
<protein>
    <recommendedName>
        <fullName evidence="4">Inhibitor I9 domain-containing protein</fullName>
    </recommendedName>
</protein>
<evidence type="ECO:0000256" key="1">
    <source>
        <dbReference type="SAM" id="SignalP"/>
    </source>
</evidence>
<dbReference type="Gene3D" id="3.30.70.80">
    <property type="entry name" value="Peptidase S8 propeptide/proteinase inhibitor I9"/>
    <property type="match status" value="1"/>
</dbReference>
<name>A0A517L0U5_9PEZI</name>
<feature type="chain" id="PRO_5022101675" description="Inhibitor I9 domain-containing protein" evidence="1">
    <location>
        <begin position="21"/>
        <end position="153"/>
    </location>
</feature>
<keyword evidence="1" id="KW-0732">Signal</keyword>
<dbReference type="SUPFAM" id="SSF54897">
    <property type="entry name" value="Protease propeptides/inhibitors"/>
    <property type="match status" value="1"/>
</dbReference>
<evidence type="ECO:0000313" key="2">
    <source>
        <dbReference type="EMBL" id="QDS69260.1"/>
    </source>
</evidence>
<reference evidence="2 3" key="1">
    <citation type="submission" date="2019-07" db="EMBL/GenBank/DDBJ databases">
        <title>Finished genome of Venturia effusa.</title>
        <authorList>
            <person name="Young C.A."/>
            <person name="Cox M.P."/>
            <person name="Ganley A.R.D."/>
            <person name="David W.J."/>
        </authorList>
    </citation>
    <scope>NUCLEOTIDE SEQUENCE [LARGE SCALE GENOMIC DNA]</scope>
    <source>
        <strain evidence="3">albino</strain>
    </source>
</reference>
<evidence type="ECO:0000313" key="3">
    <source>
        <dbReference type="Proteomes" id="UP000316270"/>
    </source>
</evidence>
<dbReference type="AlphaFoldDB" id="A0A517L0U5"/>
<dbReference type="EMBL" id="CP042187">
    <property type="protein sequence ID" value="QDS69260.1"/>
    <property type="molecule type" value="Genomic_DNA"/>
</dbReference>
<organism evidence="2 3">
    <name type="scientific">Venturia effusa</name>
    <dbReference type="NCBI Taxonomy" id="50376"/>
    <lineage>
        <taxon>Eukaryota</taxon>
        <taxon>Fungi</taxon>
        <taxon>Dikarya</taxon>
        <taxon>Ascomycota</taxon>
        <taxon>Pezizomycotina</taxon>
        <taxon>Dothideomycetes</taxon>
        <taxon>Pleosporomycetidae</taxon>
        <taxon>Venturiales</taxon>
        <taxon>Venturiaceae</taxon>
        <taxon>Venturia</taxon>
    </lineage>
</organism>
<dbReference type="InterPro" id="IPR037045">
    <property type="entry name" value="S8pro/Inhibitor_I9_sf"/>
</dbReference>
<evidence type="ECO:0008006" key="4">
    <source>
        <dbReference type="Google" id="ProtNLM"/>
    </source>
</evidence>
<proteinExistence type="predicted"/>
<sequence length="153" mass="16292">MKLSLPFLALLAGVASAAVAKVIPDPKTIPVSTGKIPSYTVFYTYDTPEETKSEAKRIIEDGGGCILYEYKNFNGFAATIPTSVMELVQSMGDPTINPEQVYQLDQGTTGTSGLLVGGAPRSKAPPTIYKPEGLYSSEVIISSVIVSREGDRV</sequence>
<gene>
    <name evidence="2" type="ORF">FKW77_002143</name>
</gene>
<dbReference type="OrthoDB" id="3888684at2759"/>